<name>A0A0S3PYA0_9BRAD</name>
<reference evidence="1 2" key="1">
    <citation type="submission" date="2015-08" db="EMBL/GenBank/DDBJ databases">
        <title>Investigation of the bacterial diversity of lava forest soil.</title>
        <authorList>
            <person name="Lee J.S."/>
        </authorList>
    </citation>
    <scope>NUCLEOTIDE SEQUENCE [LARGE SCALE GENOMIC DNA]</scope>
    <source>
        <strain evidence="1 2">GJW-30</strain>
    </source>
</reference>
<evidence type="ECO:0000313" key="2">
    <source>
        <dbReference type="Proteomes" id="UP000236884"/>
    </source>
</evidence>
<evidence type="ECO:0000313" key="1">
    <source>
        <dbReference type="EMBL" id="BAT60920.1"/>
    </source>
</evidence>
<dbReference type="Proteomes" id="UP000236884">
    <property type="component" value="Chromosome"/>
</dbReference>
<dbReference type="KEGG" id="vgo:GJW-30_1_03470"/>
<dbReference type="Pfam" id="PF20370">
    <property type="entry name" value="DUF6665"/>
    <property type="match status" value="1"/>
</dbReference>
<dbReference type="EMBL" id="AP014946">
    <property type="protein sequence ID" value="BAT60920.1"/>
    <property type="molecule type" value="Genomic_DNA"/>
</dbReference>
<accession>A0A0S3PYA0</accession>
<protein>
    <submittedName>
        <fullName evidence="1">Uncharacterized protein</fullName>
    </submittedName>
</protein>
<dbReference type="AlphaFoldDB" id="A0A0S3PYA0"/>
<organism evidence="1 2">
    <name type="scientific">Variibacter gotjawalensis</name>
    <dbReference type="NCBI Taxonomy" id="1333996"/>
    <lineage>
        <taxon>Bacteria</taxon>
        <taxon>Pseudomonadati</taxon>
        <taxon>Pseudomonadota</taxon>
        <taxon>Alphaproteobacteria</taxon>
        <taxon>Hyphomicrobiales</taxon>
        <taxon>Nitrobacteraceae</taxon>
        <taxon>Variibacter</taxon>
    </lineage>
</organism>
<proteinExistence type="predicted"/>
<dbReference type="RefSeq" id="WP_245408546.1">
    <property type="nucleotide sequence ID" value="NZ_AP014946.1"/>
</dbReference>
<keyword evidence="2" id="KW-1185">Reference proteome</keyword>
<gene>
    <name evidence="1" type="ORF">GJW-30_1_03470</name>
</gene>
<dbReference type="InterPro" id="IPR046606">
    <property type="entry name" value="DUF6665"/>
</dbReference>
<sequence>MTVRPPQRYQPKPESVSAALDYEIAQEKASTLGRMGRQLEAAIAALAAFDAEQPAELTDERKAQRRRLVAEAGSALWHFVVQREALGLRDSARLLRDYKVPNEVRDRMGAFPPR</sequence>